<dbReference type="InParanoid" id="A0A1E7FVH4"/>
<evidence type="ECO:0000313" key="3">
    <source>
        <dbReference type="Proteomes" id="UP000095751"/>
    </source>
</evidence>
<dbReference type="AlphaFoldDB" id="A0A1E7FVH4"/>
<sequence length="484" mass="56358">MKLRTFSFCSGFICLIVFCQQLYWFTILRDNLFYQILKTKQEKYSRVNHNIRNITTENNINSKNYSNTTTLHASSSDSKNITTSSSTSFLIYELPKLTGQGLGNIISGILAAHRLAEEFQRTICHMGTYSSFDQAFTWKDLDHIQKCEEVLLDIRNNNSWEDHKPTSSNTIVQYNYDESSVQRNTYPRWPTNTITSSDENDDQMQTPPRKQNQPRDYFHEKFKPTSHLLDIIPWNIDNPPSIVVHLRDSDGRFDERAGLDNQTLSLLADELNNIASTSANNDANRHKKKYSNDKNKNNNHIFLVTNRVEWYDKFPGWGHPNWSLVHHSAIGRISWGRRRDKNILLTDYGKSSSKEEEALQMWADWYTLLNAKRIYHTMSDFSRSASRWNEKMQSFTIVGSTTTTTAITNMTGQNKNNTIITENPKLILRIDLQGFNESYTPRLVNRKKEDLRFCDPGAKTKYLVEKKNKELLDLRKALIRHREG</sequence>
<dbReference type="EMBL" id="KV784353">
    <property type="protein sequence ID" value="OEU22152.1"/>
    <property type="molecule type" value="Genomic_DNA"/>
</dbReference>
<accession>A0A1E7FVH4</accession>
<gene>
    <name evidence="2" type="ORF">FRACYDRAFT_232305</name>
</gene>
<evidence type="ECO:0000313" key="2">
    <source>
        <dbReference type="EMBL" id="OEU22152.1"/>
    </source>
</evidence>
<name>A0A1E7FVH4_9STRA</name>
<dbReference type="OrthoDB" id="48670at2759"/>
<organism evidence="2 3">
    <name type="scientific">Fragilariopsis cylindrus CCMP1102</name>
    <dbReference type="NCBI Taxonomy" id="635003"/>
    <lineage>
        <taxon>Eukaryota</taxon>
        <taxon>Sar</taxon>
        <taxon>Stramenopiles</taxon>
        <taxon>Ochrophyta</taxon>
        <taxon>Bacillariophyta</taxon>
        <taxon>Bacillariophyceae</taxon>
        <taxon>Bacillariophycidae</taxon>
        <taxon>Bacillariales</taxon>
        <taxon>Bacillariaceae</taxon>
        <taxon>Fragilariopsis</taxon>
    </lineage>
</organism>
<keyword evidence="3" id="KW-1185">Reference proteome</keyword>
<dbReference type="KEGG" id="fcy:FRACYDRAFT_232305"/>
<feature type="region of interest" description="Disordered" evidence="1">
    <location>
        <begin position="185"/>
        <end position="216"/>
    </location>
</feature>
<feature type="compositionally biased region" description="Polar residues" evidence="1">
    <location>
        <begin position="185"/>
        <end position="211"/>
    </location>
</feature>
<evidence type="ECO:0000256" key="1">
    <source>
        <dbReference type="SAM" id="MobiDB-lite"/>
    </source>
</evidence>
<dbReference type="Proteomes" id="UP000095751">
    <property type="component" value="Unassembled WGS sequence"/>
</dbReference>
<dbReference type="Gene3D" id="3.40.50.11350">
    <property type="match status" value="1"/>
</dbReference>
<reference evidence="2 3" key="1">
    <citation type="submission" date="2016-09" db="EMBL/GenBank/DDBJ databases">
        <title>Extensive genetic diversity and differential bi-allelic expression allows diatom success in the polar Southern Ocean.</title>
        <authorList>
            <consortium name="DOE Joint Genome Institute"/>
            <person name="Mock T."/>
            <person name="Otillar R.P."/>
            <person name="Strauss J."/>
            <person name="Dupont C."/>
            <person name="Frickenhaus S."/>
            <person name="Maumus F."/>
            <person name="Mcmullan M."/>
            <person name="Sanges R."/>
            <person name="Schmutz J."/>
            <person name="Toseland A."/>
            <person name="Valas R."/>
            <person name="Veluchamy A."/>
            <person name="Ward B.J."/>
            <person name="Allen A."/>
            <person name="Barry K."/>
            <person name="Falciatore A."/>
            <person name="Ferrante M."/>
            <person name="Fortunato A.E."/>
            <person name="Gloeckner G."/>
            <person name="Gruber A."/>
            <person name="Hipkin R."/>
            <person name="Janech M."/>
            <person name="Kroth P."/>
            <person name="Leese F."/>
            <person name="Lindquist E."/>
            <person name="Lyon B.R."/>
            <person name="Martin J."/>
            <person name="Mayer C."/>
            <person name="Parker M."/>
            <person name="Quesneville H."/>
            <person name="Raymond J."/>
            <person name="Uhlig C."/>
            <person name="Valentin K.U."/>
            <person name="Worden A.Z."/>
            <person name="Armbrust E.V."/>
            <person name="Bowler C."/>
            <person name="Green B."/>
            <person name="Moulton V."/>
            <person name="Van Oosterhout C."/>
            <person name="Grigoriev I."/>
        </authorList>
    </citation>
    <scope>NUCLEOTIDE SEQUENCE [LARGE SCALE GENOMIC DNA]</scope>
    <source>
        <strain evidence="2 3">CCMP1102</strain>
    </source>
</reference>
<protein>
    <submittedName>
        <fullName evidence="2">Uncharacterized protein</fullName>
    </submittedName>
</protein>
<proteinExistence type="predicted"/>